<dbReference type="PANTHER" id="PTHR10196">
    <property type="entry name" value="SUGAR KINASE"/>
    <property type="match status" value="1"/>
</dbReference>
<keyword evidence="11" id="KW-1185">Reference proteome</keyword>
<proteinExistence type="inferred from homology"/>
<keyword evidence="4" id="KW-0418">Kinase</keyword>
<protein>
    <submittedName>
        <fullName evidence="10">Rhamnulokinase</fullName>
    </submittedName>
</protein>
<dbReference type="RefSeq" id="WP_249300947.1">
    <property type="nucleotide sequence ID" value="NZ_JACRSP010000004.1"/>
</dbReference>
<keyword evidence="2" id="KW-0808">Transferase</keyword>
<evidence type="ECO:0000259" key="9">
    <source>
        <dbReference type="Pfam" id="PF02782"/>
    </source>
</evidence>
<accession>A0A926DFI2</accession>
<organism evidence="10 11">
    <name type="scientific">Feifania hominis</name>
    <dbReference type="NCBI Taxonomy" id="2763660"/>
    <lineage>
        <taxon>Bacteria</taxon>
        <taxon>Bacillati</taxon>
        <taxon>Bacillota</taxon>
        <taxon>Clostridia</taxon>
        <taxon>Eubacteriales</taxon>
        <taxon>Feifaniaceae</taxon>
        <taxon>Feifania</taxon>
    </lineage>
</organism>
<keyword evidence="6" id="KW-1015">Disulfide bond</keyword>
<evidence type="ECO:0000256" key="3">
    <source>
        <dbReference type="ARBA" id="ARBA00022741"/>
    </source>
</evidence>
<dbReference type="CDD" id="cd07771">
    <property type="entry name" value="ASKHA_NBD_FGGY_RhaB-like"/>
    <property type="match status" value="1"/>
</dbReference>
<dbReference type="Gene3D" id="3.30.420.40">
    <property type="match status" value="2"/>
</dbReference>
<evidence type="ECO:0000313" key="10">
    <source>
        <dbReference type="EMBL" id="MBC8536906.1"/>
    </source>
</evidence>
<dbReference type="InterPro" id="IPR013449">
    <property type="entry name" value="Rhamnulokinase"/>
</dbReference>
<reference evidence="10" key="1">
    <citation type="submission" date="2020-08" db="EMBL/GenBank/DDBJ databases">
        <title>Genome public.</title>
        <authorList>
            <person name="Liu C."/>
            <person name="Sun Q."/>
        </authorList>
    </citation>
    <scope>NUCLEOTIDE SEQUENCE</scope>
    <source>
        <strain evidence="10">BX7</strain>
    </source>
</reference>
<evidence type="ECO:0000259" key="8">
    <source>
        <dbReference type="Pfam" id="PF00370"/>
    </source>
</evidence>
<dbReference type="Proteomes" id="UP000620366">
    <property type="component" value="Unassembled WGS sequence"/>
</dbReference>
<comment type="similarity">
    <text evidence="1">Belongs to the FGGY kinase family.</text>
</comment>
<evidence type="ECO:0000313" key="11">
    <source>
        <dbReference type="Proteomes" id="UP000620366"/>
    </source>
</evidence>
<dbReference type="Pfam" id="PF02782">
    <property type="entry name" value="FGGY_C"/>
    <property type="match status" value="1"/>
</dbReference>
<keyword evidence="5" id="KW-0067">ATP-binding</keyword>
<dbReference type="InterPro" id="IPR018485">
    <property type="entry name" value="FGGY_C"/>
</dbReference>
<dbReference type="InterPro" id="IPR018484">
    <property type="entry name" value="FGGY_N"/>
</dbReference>
<dbReference type="GO" id="GO:0008993">
    <property type="term" value="F:rhamnulokinase activity"/>
    <property type="evidence" value="ECO:0007669"/>
    <property type="project" value="InterPro"/>
</dbReference>
<evidence type="ECO:0000256" key="2">
    <source>
        <dbReference type="ARBA" id="ARBA00022679"/>
    </source>
</evidence>
<keyword evidence="7" id="KW-0684">Rhamnose metabolism</keyword>
<dbReference type="GO" id="GO:0006071">
    <property type="term" value="P:glycerol metabolic process"/>
    <property type="evidence" value="ECO:0007669"/>
    <property type="project" value="TreeGrafter"/>
</dbReference>
<gene>
    <name evidence="10" type="ORF">H8695_09430</name>
</gene>
<dbReference type="Pfam" id="PF00370">
    <property type="entry name" value="FGGY_N"/>
    <property type="match status" value="1"/>
</dbReference>
<feature type="domain" description="Carbohydrate kinase FGGY N-terminal" evidence="8">
    <location>
        <begin position="3"/>
        <end position="240"/>
    </location>
</feature>
<dbReference type="GO" id="GO:0005829">
    <property type="term" value="C:cytosol"/>
    <property type="evidence" value="ECO:0007669"/>
    <property type="project" value="TreeGrafter"/>
</dbReference>
<feature type="domain" description="Carbohydrate kinase FGGY C-terminal" evidence="9">
    <location>
        <begin position="250"/>
        <end position="439"/>
    </location>
</feature>
<name>A0A926DFI2_9FIRM</name>
<evidence type="ECO:0000256" key="6">
    <source>
        <dbReference type="ARBA" id="ARBA00023157"/>
    </source>
</evidence>
<evidence type="ECO:0000256" key="5">
    <source>
        <dbReference type="ARBA" id="ARBA00022840"/>
    </source>
</evidence>
<sequence length="482" mass="52204">MNYLAFDLGASSGKLFLGGVDGGRLRLREVHRFENGPVALARHLYWDFFAIHRNLCEGIRIACAEAGGPIASLGIDSFSNDFCLIGRDGALLTPMRCYRDDRTARAREAIFQKCPPRRLYTLSGNQVALFNTAMQLAAMREENDRSLDSGATLLLLPDLLCALLTGDVSGEYTISSVTQLFDFAADTWHAELLKAFGIPAELLPPVCHPGSPRGVIRPETGLPAIPVVTVCEHDTASAFLAAPLTGDAAIISSGTWSLVGTETPAPVITEYGFAHNVANEGGLPGHHRLLRNVMGSWLLQELRAEYAGEGVTLSFGGLAELGAAEPPFSFLIDVDDECFFSPGDVRRKIRSRGRGAVPPERPGQFVRCICESLALKYRYSIEVLEELCGRPLREIHIVGGGSKDSFLCQLTADACGRSVHAGPADASAVGNLLVQLMAAGELESVEAGRALIRASFPIQTFAPRRGEWDAVYRCYCEHFHLK</sequence>
<dbReference type="GO" id="GO:0005524">
    <property type="term" value="F:ATP binding"/>
    <property type="evidence" value="ECO:0007669"/>
    <property type="project" value="UniProtKB-KW"/>
</dbReference>
<dbReference type="GO" id="GO:0019301">
    <property type="term" value="P:rhamnose catabolic process"/>
    <property type="evidence" value="ECO:0007669"/>
    <property type="project" value="InterPro"/>
</dbReference>
<dbReference type="GO" id="GO:0004370">
    <property type="term" value="F:glycerol kinase activity"/>
    <property type="evidence" value="ECO:0007669"/>
    <property type="project" value="TreeGrafter"/>
</dbReference>
<dbReference type="InterPro" id="IPR043129">
    <property type="entry name" value="ATPase_NBD"/>
</dbReference>
<dbReference type="AlphaFoldDB" id="A0A926DFI2"/>
<dbReference type="PANTHER" id="PTHR10196:SF93">
    <property type="entry name" value="L-RHAMNULOKINASE"/>
    <property type="match status" value="1"/>
</dbReference>
<evidence type="ECO:0000256" key="7">
    <source>
        <dbReference type="ARBA" id="ARBA00023308"/>
    </source>
</evidence>
<keyword evidence="3" id="KW-0547">Nucleotide-binding</keyword>
<dbReference type="SUPFAM" id="SSF53067">
    <property type="entry name" value="Actin-like ATPase domain"/>
    <property type="match status" value="2"/>
</dbReference>
<evidence type="ECO:0000256" key="1">
    <source>
        <dbReference type="ARBA" id="ARBA00009156"/>
    </source>
</evidence>
<comment type="caution">
    <text evidence="10">The sequence shown here is derived from an EMBL/GenBank/DDBJ whole genome shotgun (WGS) entry which is preliminary data.</text>
</comment>
<evidence type="ECO:0000256" key="4">
    <source>
        <dbReference type="ARBA" id="ARBA00022777"/>
    </source>
</evidence>
<dbReference type="EMBL" id="JACRSP010000004">
    <property type="protein sequence ID" value="MBC8536906.1"/>
    <property type="molecule type" value="Genomic_DNA"/>
</dbReference>